<keyword evidence="1 5" id="KW-0489">Methyltransferase</keyword>
<evidence type="ECO:0000259" key="6">
    <source>
        <dbReference type="Pfam" id="PF13649"/>
    </source>
</evidence>
<accession>A0ABT6H285</accession>
<dbReference type="Gene3D" id="3.40.50.150">
    <property type="entry name" value="Vaccinia Virus protein VP39"/>
    <property type="match status" value="1"/>
</dbReference>
<reference evidence="7 8" key="1">
    <citation type="submission" date="2023-04" db="EMBL/GenBank/DDBJ databases">
        <title>Ectobacillus antri isolated from activated sludge.</title>
        <authorList>
            <person name="Yan P."/>
            <person name="Liu X."/>
        </authorList>
    </citation>
    <scope>NUCLEOTIDE SEQUENCE [LARGE SCALE GENOMIC DNA]</scope>
    <source>
        <strain evidence="7 8">C18H</strain>
    </source>
</reference>
<protein>
    <recommendedName>
        <fullName evidence="5">Malonyl-[acyl-carrier protein] O-methyltransferase</fullName>
        <shortName evidence="5">Malonyl-ACP O-methyltransferase</shortName>
        <ecNumber evidence="5">2.1.1.197</ecNumber>
    </recommendedName>
    <alternativeName>
        <fullName evidence="5">Biotin synthesis protein BioC</fullName>
    </alternativeName>
</protein>
<comment type="pathway">
    <text evidence="5">Cofactor biosynthesis; biotin biosynthesis.</text>
</comment>
<dbReference type="InterPro" id="IPR011814">
    <property type="entry name" value="BioC"/>
</dbReference>
<name>A0ABT6H285_9BACI</name>
<evidence type="ECO:0000256" key="5">
    <source>
        <dbReference type="HAMAP-Rule" id="MF_00835"/>
    </source>
</evidence>
<dbReference type="RefSeq" id="WP_124563500.1">
    <property type="nucleotide sequence ID" value="NZ_JARRRY010000001.1"/>
</dbReference>
<dbReference type="SUPFAM" id="SSF53335">
    <property type="entry name" value="S-adenosyl-L-methionine-dependent methyltransferases"/>
    <property type="match status" value="1"/>
</dbReference>
<dbReference type="PANTHER" id="PTHR43861">
    <property type="entry name" value="TRANS-ACONITATE 2-METHYLTRANSFERASE-RELATED"/>
    <property type="match status" value="1"/>
</dbReference>
<dbReference type="GO" id="GO:0102130">
    <property type="term" value="F:malonyl-CoA methyltransferase activity"/>
    <property type="evidence" value="ECO:0007669"/>
    <property type="project" value="UniProtKB-EC"/>
</dbReference>
<keyword evidence="8" id="KW-1185">Reference proteome</keyword>
<sequence>MIDKSLLKKRFNKAAATYDEYANVQKKMGDALINLLQVNSKPISILEIGCGTGYVTEKLLRLFPQSTITAVDLAPEMIAMARSRLNSNRVTFICEDVEQLRLDTTYNLIISNATFQWLNDVSQTLLRLHEVLRPGGNLLFTTFGEKTFYELHTVYEQACQGITNKRMGQRFFTKSALKELCDAYDHLCISEAYYVEHFPTVYEFFHSVRKVGATNSNTGSYMQSPSLFRQVIALYEKQFGDYGYIPATYHTFICSMKKGEKKNGNRNKNKLEATRA</sequence>
<organism evidence="7 8">
    <name type="scientific">Ectobacillus antri</name>
    <dbReference type="NCBI Taxonomy" id="2486280"/>
    <lineage>
        <taxon>Bacteria</taxon>
        <taxon>Bacillati</taxon>
        <taxon>Bacillota</taxon>
        <taxon>Bacilli</taxon>
        <taxon>Bacillales</taxon>
        <taxon>Bacillaceae</taxon>
        <taxon>Ectobacillus</taxon>
    </lineage>
</organism>
<keyword evidence="4 5" id="KW-0093">Biotin biosynthesis</keyword>
<proteinExistence type="inferred from homology"/>
<gene>
    <name evidence="5 7" type="primary">bioC</name>
    <name evidence="7" type="ORF">P6P90_05345</name>
</gene>
<evidence type="ECO:0000256" key="4">
    <source>
        <dbReference type="ARBA" id="ARBA00022756"/>
    </source>
</evidence>
<dbReference type="NCBIfam" id="TIGR02072">
    <property type="entry name" value="BioC"/>
    <property type="match status" value="1"/>
</dbReference>
<dbReference type="HAMAP" id="MF_00835">
    <property type="entry name" value="BioC"/>
    <property type="match status" value="1"/>
</dbReference>
<dbReference type="CDD" id="cd02440">
    <property type="entry name" value="AdoMet_MTases"/>
    <property type="match status" value="1"/>
</dbReference>
<feature type="domain" description="Methyltransferase" evidence="6">
    <location>
        <begin position="45"/>
        <end position="136"/>
    </location>
</feature>
<evidence type="ECO:0000256" key="2">
    <source>
        <dbReference type="ARBA" id="ARBA00022679"/>
    </source>
</evidence>
<dbReference type="EMBL" id="JARULN010000002">
    <property type="protein sequence ID" value="MDG5753422.1"/>
    <property type="molecule type" value="Genomic_DNA"/>
</dbReference>
<evidence type="ECO:0000313" key="7">
    <source>
        <dbReference type="EMBL" id="MDG5753422.1"/>
    </source>
</evidence>
<dbReference type="InterPro" id="IPR029063">
    <property type="entry name" value="SAM-dependent_MTases_sf"/>
</dbReference>
<comment type="catalytic activity">
    <reaction evidence="5">
        <text>malonyl-[ACP] + S-adenosyl-L-methionine = malonyl-[ACP] methyl ester + S-adenosyl-L-homocysteine</text>
        <dbReference type="Rhea" id="RHEA:17105"/>
        <dbReference type="Rhea" id="RHEA-COMP:9623"/>
        <dbReference type="Rhea" id="RHEA-COMP:9954"/>
        <dbReference type="ChEBI" id="CHEBI:57856"/>
        <dbReference type="ChEBI" id="CHEBI:59789"/>
        <dbReference type="ChEBI" id="CHEBI:78449"/>
        <dbReference type="ChEBI" id="CHEBI:78845"/>
        <dbReference type="EC" id="2.1.1.197"/>
    </reaction>
</comment>
<dbReference type="Pfam" id="PF13649">
    <property type="entry name" value="Methyltransf_25"/>
    <property type="match status" value="1"/>
</dbReference>
<comment type="caution">
    <text evidence="7">The sequence shown here is derived from an EMBL/GenBank/DDBJ whole genome shotgun (WGS) entry which is preliminary data.</text>
</comment>
<evidence type="ECO:0000313" key="8">
    <source>
        <dbReference type="Proteomes" id="UP001218246"/>
    </source>
</evidence>
<dbReference type="EC" id="2.1.1.197" evidence="5"/>
<evidence type="ECO:0000256" key="1">
    <source>
        <dbReference type="ARBA" id="ARBA00022603"/>
    </source>
</evidence>
<dbReference type="Proteomes" id="UP001218246">
    <property type="component" value="Unassembled WGS sequence"/>
</dbReference>
<keyword evidence="2 5" id="KW-0808">Transferase</keyword>
<dbReference type="GO" id="GO:0032259">
    <property type="term" value="P:methylation"/>
    <property type="evidence" value="ECO:0007669"/>
    <property type="project" value="UniProtKB-KW"/>
</dbReference>
<comment type="function">
    <text evidence="5">Converts the free carboxyl group of a malonyl-thioester to its methyl ester by transfer of a methyl group from S-adenosyl-L-methionine (SAM). It allows to synthesize pimeloyl-ACP via the fatty acid synthetic pathway.</text>
</comment>
<evidence type="ECO:0000256" key="3">
    <source>
        <dbReference type="ARBA" id="ARBA00022691"/>
    </source>
</evidence>
<comment type="similarity">
    <text evidence="5">Belongs to the methyltransferase superfamily.</text>
</comment>
<dbReference type="InterPro" id="IPR041698">
    <property type="entry name" value="Methyltransf_25"/>
</dbReference>
<keyword evidence="3 5" id="KW-0949">S-adenosyl-L-methionine</keyword>